<name>A0AAD7FF89_9AGAR</name>
<keyword evidence="2" id="KW-1185">Reference proteome</keyword>
<gene>
    <name evidence="1" type="ORF">FB45DRAFT_230278</name>
</gene>
<organism evidence="1 2">
    <name type="scientific">Roridomyces roridus</name>
    <dbReference type="NCBI Taxonomy" id="1738132"/>
    <lineage>
        <taxon>Eukaryota</taxon>
        <taxon>Fungi</taxon>
        <taxon>Dikarya</taxon>
        <taxon>Basidiomycota</taxon>
        <taxon>Agaricomycotina</taxon>
        <taxon>Agaricomycetes</taxon>
        <taxon>Agaricomycetidae</taxon>
        <taxon>Agaricales</taxon>
        <taxon>Marasmiineae</taxon>
        <taxon>Mycenaceae</taxon>
        <taxon>Roridomyces</taxon>
    </lineage>
</organism>
<dbReference type="Proteomes" id="UP001221142">
    <property type="component" value="Unassembled WGS sequence"/>
</dbReference>
<evidence type="ECO:0000313" key="2">
    <source>
        <dbReference type="Proteomes" id="UP001221142"/>
    </source>
</evidence>
<evidence type="ECO:0000313" key="1">
    <source>
        <dbReference type="EMBL" id="KAJ7616555.1"/>
    </source>
</evidence>
<accession>A0AAD7FF89</accession>
<sequence length="249" mass="27663">MDSMRIFGGQGRLSVQYVPWFEPARGIQSQNVVGGTGAIPSSELPRHSGSVEPSIDREAVNLVNLLAGKNSLTLNLITSLHAECRIENPWDGFTLRGTFMTADVQEQQLPVPVRELYLFLLRPTLRIQDSGHREFIFPPGADSYFWAFDIDGRHRLTINMVESLGLPTPKFSFKLNGLGLDGQDSAFVRYFLAAKGFDPDTQDAAIAMNYPLLSFSSIIPQTRIVELDAAGEKELEEMRMPGSWPTSDT</sequence>
<reference evidence="1" key="1">
    <citation type="submission" date="2023-03" db="EMBL/GenBank/DDBJ databases">
        <title>Massive genome expansion in bonnet fungi (Mycena s.s.) driven by repeated elements and novel gene families across ecological guilds.</title>
        <authorList>
            <consortium name="Lawrence Berkeley National Laboratory"/>
            <person name="Harder C.B."/>
            <person name="Miyauchi S."/>
            <person name="Viragh M."/>
            <person name="Kuo A."/>
            <person name="Thoen E."/>
            <person name="Andreopoulos B."/>
            <person name="Lu D."/>
            <person name="Skrede I."/>
            <person name="Drula E."/>
            <person name="Henrissat B."/>
            <person name="Morin E."/>
            <person name="Kohler A."/>
            <person name="Barry K."/>
            <person name="LaButti K."/>
            <person name="Morin E."/>
            <person name="Salamov A."/>
            <person name="Lipzen A."/>
            <person name="Mereny Z."/>
            <person name="Hegedus B."/>
            <person name="Baldrian P."/>
            <person name="Stursova M."/>
            <person name="Weitz H."/>
            <person name="Taylor A."/>
            <person name="Grigoriev I.V."/>
            <person name="Nagy L.G."/>
            <person name="Martin F."/>
            <person name="Kauserud H."/>
        </authorList>
    </citation>
    <scope>NUCLEOTIDE SEQUENCE</scope>
    <source>
        <strain evidence="1">9284</strain>
    </source>
</reference>
<protein>
    <submittedName>
        <fullName evidence="1">Uncharacterized protein</fullName>
    </submittedName>
</protein>
<dbReference type="EMBL" id="JARKIF010000022">
    <property type="protein sequence ID" value="KAJ7616555.1"/>
    <property type="molecule type" value="Genomic_DNA"/>
</dbReference>
<comment type="caution">
    <text evidence="1">The sequence shown here is derived from an EMBL/GenBank/DDBJ whole genome shotgun (WGS) entry which is preliminary data.</text>
</comment>
<proteinExistence type="predicted"/>
<dbReference type="AlphaFoldDB" id="A0AAD7FF89"/>